<evidence type="ECO:0000256" key="1">
    <source>
        <dbReference type="SAM" id="MobiDB-lite"/>
    </source>
</evidence>
<feature type="compositionally biased region" description="Pro residues" evidence="1">
    <location>
        <begin position="168"/>
        <end position="192"/>
    </location>
</feature>
<keyword evidence="4" id="KW-1185">Reference proteome</keyword>
<evidence type="ECO:0000313" key="3">
    <source>
        <dbReference type="EMBL" id="KOS18737.1"/>
    </source>
</evidence>
<feature type="signal peptide" evidence="2">
    <location>
        <begin position="1"/>
        <end position="20"/>
    </location>
</feature>
<comment type="caution">
    <text evidence="3">The sequence shown here is derived from an EMBL/GenBank/DDBJ whole genome shotgun (WGS) entry which is preliminary data.</text>
</comment>
<accession>A0A0M8MXD6</accession>
<feature type="region of interest" description="Disordered" evidence="1">
    <location>
        <begin position="82"/>
        <end position="229"/>
    </location>
</feature>
<organism evidence="3 4">
    <name type="scientific">Escovopsis weberi</name>
    <dbReference type="NCBI Taxonomy" id="150374"/>
    <lineage>
        <taxon>Eukaryota</taxon>
        <taxon>Fungi</taxon>
        <taxon>Dikarya</taxon>
        <taxon>Ascomycota</taxon>
        <taxon>Pezizomycotina</taxon>
        <taxon>Sordariomycetes</taxon>
        <taxon>Hypocreomycetidae</taxon>
        <taxon>Hypocreales</taxon>
        <taxon>Hypocreaceae</taxon>
        <taxon>Escovopsis</taxon>
    </lineage>
</organism>
<keyword evidence="2" id="KW-0732">Signal</keyword>
<feature type="compositionally biased region" description="Gly residues" evidence="1">
    <location>
        <begin position="214"/>
        <end position="224"/>
    </location>
</feature>
<dbReference type="Proteomes" id="UP000053831">
    <property type="component" value="Unassembled WGS sequence"/>
</dbReference>
<name>A0A0M8MXD6_ESCWE</name>
<reference evidence="3 4" key="1">
    <citation type="submission" date="2015-07" db="EMBL/GenBank/DDBJ databases">
        <title>The genome of the fungus Escovopsis weberi, a specialized disease agent of ant agriculture.</title>
        <authorList>
            <person name="de Man T.J."/>
            <person name="Stajich J.E."/>
            <person name="Kubicek C.P."/>
            <person name="Chenthamara K."/>
            <person name="Atanasova L."/>
            <person name="Druzhinina I.S."/>
            <person name="Birnbaum S."/>
            <person name="Barribeau S.M."/>
            <person name="Teiling C."/>
            <person name="Suen G."/>
            <person name="Currie C."/>
            <person name="Gerardo N.M."/>
        </authorList>
    </citation>
    <scope>NUCLEOTIDE SEQUENCE [LARGE SCALE GENOMIC DNA]</scope>
</reference>
<feature type="compositionally biased region" description="Low complexity" evidence="1">
    <location>
        <begin position="92"/>
        <end position="105"/>
    </location>
</feature>
<feature type="region of interest" description="Disordered" evidence="1">
    <location>
        <begin position="339"/>
        <end position="380"/>
    </location>
</feature>
<sequence length="435" mass="44530">MRTISVALAAALSLSLPAVAQEERARFYFPQTIRREAVDTSELHTETDALANDFSANPLAAKRDSRDDQEAWSEFLNSLVRHHPSHSNSRHNNNNNNNNINNNNEAADDDETTEDPTLAPTIIAPTAAPTDEDAGDLDSSMPTQSAIVVGPNGIVGGQKPAASSSPPILVPNPRPIQPNPAAPSGAPAPTPQPGGSGSSDSGNSDDDSDSNGNSNGGSSSGSGGLLDPIDSLLPPLVPAPSRIVPDVPSVVNSGLGPIVTPVKSILTPIVTPVVSPVNSILTPILSPVASPVNSILTPILSPVVSPVNSILTPILPGTLIIPFGGGPNIAVDSATYSAVTRTDRPGPDSPADGIGSQWLDPPTPGDAGPDHPPLSGGPDWFGHLLGGEPCQLDRILSGLGDYADLANRHIIDPSIGSSDVSAVFGSQLLLANQVI</sequence>
<gene>
    <name evidence="3" type="ORF">ESCO_001243</name>
</gene>
<dbReference type="AlphaFoldDB" id="A0A0M8MXD6"/>
<protein>
    <submittedName>
        <fullName evidence="3">Uncharacterized protein</fullName>
    </submittedName>
</protein>
<feature type="chain" id="PRO_5005818758" evidence="2">
    <location>
        <begin position="21"/>
        <end position="435"/>
    </location>
</feature>
<evidence type="ECO:0000256" key="2">
    <source>
        <dbReference type="SAM" id="SignalP"/>
    </source>
</evidence>
<feature type="compositionally biased region" description="Low complexity" evidence="1">
    <location>
        <begin position="115"/>
        <end position="129"/>
    </location>
</feature>
<dbReference type="EMBL" id="LGSR01000020">
    <property type="protein sequence ID" value="KOS18737.1"/>
    <property type="molecule type" value="Genomic_DNA"/>
</dbReference>
<proteinExistence type="predicted"/>
<evidence type="ECO:0000313" key="4">
    <source>
        <dbReference type="Proteomes" id="UP000053831"/>
    </source>
</evidence>